<dbReference type="PANTHER" id="PTHR30480">
    <property type="entry name" value="BETA-HEXOSAMINIDASE-RELATED"/>
    <property type="match status" value="1"/>
</dbReference>
<dbReference type="InterPro" id="IPR050226">
    <property type="entry name" value="NagZ_Beta-hexosaminidase"/>
</dbReference>
<proteinExistence type="inferred from homology"/>
<dbReference type="PANTHER" id="PTHR30480:SF16">
    <property type="entry name" value="GLYCOSIDE HYDROLASE FAMILY 3 DOMAIN PROTEIN"/>
    <property type="match status" value="1"/>
</dbReference>
<dbReference type="GO" id="GO:0005975">
    <property type="term" value="P:carbohydrate metabolic process"/>
    <property type="evidence" value="ECO:0007669"/>
    <property type="project" value="InterPro"/>
</dbReference>
<accession>A0A0R2X8D9</accession>
<dbReference type="Gene3D" id="3.20.20.300">
    <property type="entry name" value="Glycoside hydrolase, family 3, N-terminal domain"/>
    <property type="match status" value="1"/>
</dbReference>
<feature type="non-terminal residue" evidence="5">
    <location>
        <position position="291"/>
    </location>
</feature>
<gene>
    <name evidence="5" type="ORF">ABS33_06775</name>
</gene>
<dbReference type="InterPro" id="IPR036962">
    <property type="entry name" value="Glyco_hydro_3_N_sf"/>
</dbReference>
<feature type="domain" description="Glycoside hydrolase family 3 N-terminal" evidence="4">
    <location>
        <begin position="33"/>
        <end position="290"/>
    </location>
</feature>
<comment type="caution">
    <text evidence="5">The sequence shown here is derived from an EMBL/GenBank/DDBJ whole genome shotgun (WGS) entry which is preliminary data.</text>
</comment>
<organism evidence="5 6">
    <name type="scientific">Verrucomicrobia subdivision 6 bacterium BACL9 MAG-120924-bin69</name>
    <dbReference type="NCBI Taxonomy" id="1655635"/>
    <lineage>
        <taxon>Bacteria</taxon>
        <taxon>Pseudomonadati</taxon>
        <taxon>Verrucomicrobiota</taxon>
        <taxon>Verrucomicrobiia</taxon>
        <taxon>Verrucomicrobiales</taxon>
        <taxon>Verrucomicrobia subdivision 6</taxon>
    </lineage>
</organism>
<keyword evidence="2" id="KW-0378">Hydrolase</keyword>
<dbReference type="AlphaFoldDB" id="A0A0R2X8D9"/>
<dbReference type="GO" id="GO:0004553">
    <property type="term" value="F:hydrolase activity, hydrolyzing O-glycosyl compounds"/>
    <property type="evidence" value="ECO:0007669"/>
    <property type="project" value="InterPro"/>
</dbReference>
<protein>
    <recommendedName>
        <fullName evidence="4">Glycoside hydrolase family 3 N-terminal domain-containing protein</fullName>
    </recommendedName>
</protein>
<dbReference type="InterPro" id="IPR017853">
    <property type="entry name" value="GH"/>
</dbReference>
<evidence type="ECO:0000256" key="1">
    <source>
        <dbReference type="ARBA" id="ARBA00005336"/>
    </source>
</evidence>
<evidence type="ECO:0000256" key="3">
    <source>
        <dbReference type="ARBA" id="ARBA00023295"/>
    </source>
</evidence>
<dbReference type="SUPFAM" id="SSF51445">
    <property type="entry name" value="(Trans)glycosidases"/>
    <property type="match status" value="1"/>
</dbReference>
<evidence type="ECO:0000313" key="5">
    <source>
        <dbReference type="EMBL" id="KRP32314.1"/>
    </source>
</evidence>
<dbReference type="EMBL" id="LIDN01000278">
    <property type="protein sequence ID" value="KRP32314.1"/>
    <property type="molecule type" value="Genomic_DNA"/>
</dbReference>
<dbReference type="GO" id="GO:0009254">
    <property type="term" value="P:peptidoglycan turnover"/>
    <property type="evidence" value="ECO:0007669"/>
    <property type="project" value="TreeGrafter"/>
</dbReference>
<keyword evidence="3" id="KW-0326">Glycosidase</keyword>
<dbReference type="Pfam" id="PF00933">
    <property type="entry name" value="Glyco_hydro_3"/>
    <property type="match status" value="1"/>
</dbReference>
<name>A0A0R2X8D9_9BACT</name>
<sequence>MRDEVKLLRANGVKVHPAGRLIIMGLPGPDLTDGLRDLIRRVQPGGFIFFTRNMSEARQFHRLVRECAELVHHPAIMTVDQEGGRVARLAVMGERPASGEELARAGKEEWFYEHGRLTGRVMKLVGLNLNLAPVLDYAPPERAGIDNSLAGRCFGENPNEVIRRAGEFLKGMQEEGVKGTGKHFPGYTFCGLDPHGDLPLVDRTRAQMEGELSVFRKVGAQCDSIMVGHAQFPAWGRDSGPASLNRDIVTGLLREELGYRGLVMTDDLEMGAIANRYGSAEASRRAIKAGE</sequence>
<dbReference type="InterPro" id="IPR001764">
    <property type="entry name" value="Glyco_hydro_3_N"/>
</dbReference>
<evidence type="ECO:0000259" key="4">
    <source>
        <dbReference type="Pfam" id="PF00933"/>
    </source>
</evidence>
<evidence type="ECO:0000313" key="6">
    <source>
        <dbReference type="Proteomes" id="UP000051220"/>
    </source>
</evidence>
<evidence type="ECO:0000256" key="2">
    <source>
        <dbReference type="ARBA" id="ARBA00022801"/>
    </source>
</evidence>
<comment type="similarity">
    <text evidence="1">Belongs to the glycosyl hydrolase 3 family.</text>
</comment>
<reference evidence="5 6" key="1">
    <citation type="submission" date="2015-10" db="EMBL/GenBank/DDBJ databases">
        <title>Metagenome-Assembled Genomes uncover a global brackish microbiome.</title>
        <authorList>
            <person name="Hugerth L.W."/>
            <person name="Larsson J."/>
            <person name="Alneberg J."/>
            <person name="Lindh M.V."/>
            <person name="Legrand C."/>
            <person name="Pinhassi J."/>
            <person name="Andersson A.F."/>
        </authorList>
    </citation>
    <scope>NUCLEOTIDE SEQUENCE [LARGE SCALE GENOMIC DNA]</scope>
    <source>
        <strain evidence="5">BACL9 MAG-120924-bin69</strain>
    </source>
</reference>
<dbReference type="Proteomes" id="UP000051220">
    <property type="component" value="Unassembled WGS sequence"/>
</dbReference>